<dbReference type="EnsemblMetazoa" id="PPA40250.1">
    <property type="protein sequence ID" value="PPA40250.1"/>
    <property type="gene ID" value="WBGene00278619"/>
</dbReference>
<name>A0A2A6CC36_PRIPA</name>
<accession>A0A8R1UW16</accession>
<organism evidence="1 2">
    <name type="scientific">Pristionchus pacificus</name>
    <name type="common">Parasitic nematode worm</name>
    <dbReference type="NCBI Taxonomy" id="54126"/>
    <lineage>
        <taxon>Eukaryota</taxon>
        <taxon>Metazoa</taxon>
        <taxon>Ecdysozoa</taxon>
        <taxon>Nematoda</taxon>
        <taxon>Chromadorea</taxon>
        <taxon>Rhabditida</taxon>
        <taxon>Rhabditina</taxon>
        <taxon>Diplogasteromorpha</taxon>
        <taxon>Diplogasteroidea</taxon>
        <taxon>Neodiplogasteridae</taxon>
        <taxon>Pristionchus</taxon>
    </lineage>
</organism>
<protein>
    <submittedName>
        <fullName evidence="1">Uncharacterized protein</fullName>
    </submittedName>
</protein>
<evidence type="ECO:0000313" key="2">
    <source>
        <dbReference type="Proteomes" id="UP000005239"/>
    </source>
</evidence>
<gene>
    <name evidence="1" type="primary">WBGene00278619</name>
</gene>
<reference evidence="2" key="1">
    <citation type="journal article" date="2008" name="Nat. Genet.">
        <title>The Pristionchus pacificus genome provides a unique perspective on nematode lifestyle and parasitism.</title>
        <authorList>
            <person name="Dieterich C."/>
            <person name="Clifton S.W."/>
            <person name="Schuster L.N."/>
            <person name="Chinwalla A."/>
            <person name="Delehaunty K."/>
            <person name="Dinkelacker I."/>
            <person name="Fulton L."/>
            <person name="Fulton R."/>
            <person name="Godfrey J."/>
            <person name="Minx P."/>
            <person name="Mitreva M."/>
            <person name="Roeseler W."/>
            <person name="Tian H."/>
            <person name="Witte H."/>
            <person name="Yang S.P."/>
            <person name="Wilson R.K."/>
            <person name="Sommer R.J."/>
        </authorList>
    </citation>
    <scope>NUCLEOTIDE SEQUENCE [LARGE SCALE GENOMIC DNA]</scope>
    <source>
        <strain evidence="2">PS312</strain>
    </source>
</reference>
<evidence type="ECO:0000313" key="1">
    <source>
        <dbReference type="EnsemblMetazoa" id="PPA40250.1"/>
    </source>
</evidence>
<reference evidence="1" key="2">
    <citation type="submission" date="2022-06" db="UniProtKB">
        <authorList>
            <consortium name="EnsemblMetazoa"/>
        </authorList>
    </citation>
    <scope>IDENTIFICATION</scope>
    <source>
        <strain evidence="1">PS312</strain>
    </source>
</reference>
<dbReference type="Proteomes" id="UP000005239">
    <property type="component" value="Unassembled WGS sequence"/>
</dbReference>
<dbReference type="AlphaFoldDB" id="A0A2A6CC36"/>
<proteinExistence type="predicted"/>
<accession>A0A2A6CC36</accession>
<keyword evidence="2" id="KW-1185">Reference proteome</keyword>
<sequence>MDRIPFAGRIGGILMYLRDTICGSTSFDLSTVTVSVIFVCMPGNAFDAITPIAPTRHTIVKAYAEKITPEEALQKINGFIIVNADLRLEK</sequence>